<keyword evidence="2" id="KW-0472">Membrane</keyword>
<dbReference type="AlphaFoldDB" id="A0A3E2BPZ0"/>
<feature type="region of interest" description="Disordered" evidence="1">
    <location>
        <begin position="832"/>
        <end position="851"/>
    </location>
</feature>
<dbReference type="Pfam" id="PF18998">
    <property type="entry name" value="Flg_new_2"/>
    <property type="match status" value="1"/>
</dbReference>
<dbReference type="Gene3D" id="2.60.40.10">
    <property type="entry name" value="Immunoglobulins"/>
    <property type="match status" value="1"/>
</dbReference>
<dbReference type="InterPro" id="IPR044060">
    <property type="entry name" value="Bacterial_rp_domain"/>
</dbReference>
<evidence type="ECO:0000256" key="1">
    <source>
        <dbReference type="SAM" id="MobiDB-lite"/>
    </source>
</evidence>
<dbReference type="InterPro" id="IPR036116">
    <property type="entry name" value="FN3_sf"/>
</dbReference>
<dbReference type="SUPFAM" id="SSF49265">
    <property type="entry name" value="Fibronectin type III"/>
    <property type="match status" value="1"/>
</dbReference>
<evidence type="ECO:0000259" key="3">
    <source>
        <dbReference type="PROSITE" id="PS50853"/>
    </source>
</evidence>
<evidence type="ECO:0000313" key="4">
    <source>
        <dbReference type="EMBL" id="RFT16774.1"/>
    </source>
</evidence>
<dbReference type="PANTHER" id="PTHR35580:SF1">
    <property type="entry name" value="PHYTASE-LIKE DOMAIN-CONTAINING PROTEIN"/>
    <property type="match status" value="1"/>
</dbReference>
<dbReference type="Pfam" id="PF25778">
    <property type="entry name" value="DUF7948"/>
    <property type="match status" value="1"/>
</dbReference>
<keyword evidence="2" id="KW-0812">Transmembrane</keyword>
<evidence type="ECO:0000256" key="2">
    <source>
        <dbReference type="SAM" id="Phobius"/>
    </source>
</evidence>
<feature type="domain" description="Fibronectin type-III" evidence="3">
    <location>
        <begin position="961"/>
        <end position="1058"/>
    </location>
</feature>
<evidence type="ECO:0000313" key="5">
    <source>
        <dbReference type="Proteomes" id="UP000257323"/>
    </source>
</evidence>
<protein>
    <recommendedName>
        <fullName evidence="3">Fibronectin type-III domain-containing protein</fullName>
    </recommendedName>
</protein>
<proteinExistence type="predicted"/>
<comment type="caution">
    <text evidence="4">The sequence shown here is derived from an EMBL/GenBank/DDBJ whole genome shotgun (WGS) entry which is preliminary data.</text>
</comment>
<keyword evidence="2" id="KW-1133">Transmembrane helix</keyword>
<organism evidence="4 5">
    <name type="scientific">Candidatus Saccharicenans subterraneus</name>
    <dbReference type="NCBI Taxonomy" id="2508984"/>
    <lineage>
        <taxon>Bacteria</taxon>
        <taxon>Candidatus Aminicenantota</taxon>
        <taxon>Candidatus Aminicenantia</taxon>
        <taxon>Candidatus Aminicenantales</taxon>
        <taxon>Candidatus Saccharicenantaceae</taxon>
        <taxon>Candidatus Saccharicenans</taxon>
    </lineage>
</organism>
<gene>
    <name evidence="4" type="ORF">OP8BY_1387</name>
</gene>
<feature type="transmembrane region" description="Helical" evidence="2">
    <location>
        <begin position="12"/>
        <end position="32"/>
    </location>
</feature>
<dbReference type="InterPro" id="IPR003961">
    <property type="entry name" value="FN3_dom"/>
</dbReference>
<reference evidence="4 5" key="1">
    <citation type="submission" date="2018-08" db="EMBL/GenBank/DDBJ databases">
        <title>Genome analysis of the thermophilic bacterium of the candidate phylum Aminicenantes from deep subsurface aquifer revealed its physiology and ecological role.</title>
        <authorList>
            <person name="Kadnikov V.V."/>
            <person name="Mardanov A.V."/>
            <person name="Beletsky A.V."/>
            <person name="Karnachuk O.V."/>
            <person name="Ravin N.V."/>
        </authorList>
    </citation>
    <scope>NUCLEOTIDE SEQUENCE [LARGE SCALE GENOMIC DNA]</scope>
    <source>
        <strain evidence="4">BY38</strain>
    </source>
</reference>
<dbReference type="InterPro" id="IPR013783">
    <property type="entry name" value="Ig-like_fold"/>
</dbReference>
<dbReference type="CDD" id="cd00063">
    <property type="entry name" value="FN3"/>
    <property type="match status" value="1"/>
</dbReference>
<sequence length="1058" mass="114842">MLRFSLKRTGWLRAIIFSATLIIIVLACGLVLDFTVATSSFSGSISRIKSGNNKADRAAVSRMELTAGPSSISVPFVENSGQFPEQVRFHAPLPSGSLFLTEKSLVYSFCRTEPLRQSEQKHSGRSAKEKSFLTPETFLSGTQSRLISFRELFVGENGRPVKFVAQGEEQTPTRVSYFRGKDPGAWKTALATYRTVSLGEIYPGVNLKLKAEAGNVEQIFLFEPGISPEKIRIKVEGVKSIAVDPEGRLVLTTDEGPIYFSKPVAYQEVEGKRVEAEASFTVYAGNTYGFQVDSYDRSLPLVIDPTIDKLLASTFLGGNDDESYVCAEVNASGNIYVAGVTRSTDFPQAMGVSRLAPAYGSNKTFVAMISNDFSTLHAVAFLEGGICQALKIGASGDVYVAGWTASASFPVTPGAYDTSFNNFFISFVSRLDSSLSVLLASTYLGGDAWSFQSVYTIVPDQSGNIYVAGETGSADFPVTPGAFQTVLVQTQEGFVSKLDPDLTALLASTFLGGNGLDKISSIAFNGFSSIYAAGTTESRDFPVTPGALRTEFSDWEAFVTRLSADLTTLEASTFLGGRGTDHGNALRLGPGGNVYVVGDTESSDFPVSPTAFKKKFRDQTISEIDGFISILAGDLGSLVSSTLLGGSAGDECLNLTIDNSNRVYVVGTTSSADFPVTWGAYDMSYNGGVVDNFVARLDPTLSVLEGSTYLGGRDTETCVSVFMDGQDKVIVAGTTVSSDFPVLPDAFDRTFGGTAEGFVSRLGFNETLLDMEVTVDTVPSGFLINVDGVSYTSPQTFHWIEGTVHTIGTPSLQGESPAGAGRISSRLRTLRTTGKLTPDKRPSPVQGQDGGTRYVFSSWSDDGAQYHEITVRSSTWRYTAFFEKQYSLTVSANPPEGGSVTPAGTNWFKEGAVVQVTADPNPGYGFSSWSGDISSRSRTVYVTMDGPKTLVANFIDEKVYPPVNVNIQRLENDLIFYKEYVNRLTWQPNELNKIMVLQYFIYVKPKGSSDDDYRLLARVFFDTFQYDHRNLKKDDLYTYRITSFNIQGKESSYVEISN</sequence>
<dbReference type="InterPro" id="IPR052918">
    <property type="entry name" value="Motility_Chemotaxis_Reg"/>
</dbReference>
<dbReference type="InterPro" id="IPR057708">
    <property type="entry name" value="DUF7948"/>
</dbReference>
<dbReference type="Proteomes" id="UP000257323">
    <property type="component" value="Unassembled WGS sequence"/>
</dbReference>
<dbReference type="PROSITE" id="PS50853">
    <property type="entry name" value="FN3"/>
    <property type="match status" value="1"/>
</dbReference>
<dbReference type="PANTHER" id="PTHR35580">
    <property type="entry name" value="CELL SURFACE GLYCOPROTEIN (S-LAYER PROTEIN)-LIKE PROTEIN"/>
    <property type="match status" value="1"/>
</dbReference>
<dbReference type="EMBL" id="QUAH01000002">
    <property type="protein sequence ID" value="RFT16774.1"/>
    <property type="molecule type" value="Genomic_DNA"/>
</dbReference>
<name>A0A3E2BPZ0_9BACT</name>
<dbReference type="Pfam" id="PF06739">
    <property type="entry name" value="SBBP"/>
    <property type="match status" value="1"/>
</dbReference>
<accession>A0A3E2BPZ0</accession>
<dbReference type="InterPro" id="IPR010620">
    <property type="entry name" value="SBBP_repeat"/>
</dbReference>
<dbReference type="SUPFAM" id="SSF101898">
    <property type="entry name" value="NHL repeat"/>
    <property type="match status" value="1"/>
</dbReference>
<dbReference type="PROSITE" id="PS51257">
    <property type="entry name" value="PROKAR_LIPOPROTEIN"/>
    <property type="match status" value="1"/>
</dbReference>